<feature type="domain" description="IrrE N-terminal-like" evidence="1">
    <location>
        <begin position="93"/>
        <end position="170"/>
    </location>
</feature>
<dbReference type="RefSeq" id="WP_311802187.1">
    <property type="nucleotide sequence ID" value="NZ_JARQCJ010000002.1"/>
</dbReference>
<dbReference type="EMBL" id="JARQDL010000001">
    <property type="protein sequence ID" value="MDT2944828.1"/>
    <property type="molecule type" value="Genomic_DNA"/>
</dbReference>
<evidence type="ECO:0000259" key="1">
    <source>
        <dbReference type="Pfam" id="PF06114"/>
    </source>
</evidence>
<evidence type="ECO:0000313" key="2">
    <source>
        <dbReference type="EMBL" id="MDT2944828.1"/>
    </source>
</evidence>
<protein>
    <submittedName>
        <fullName evidence="2">ImmA/IrrE family metallo-endopeptidase</fullName>
    </submittedName>
</protein>
<dbReference type="AlphaFoldDB" id="A0AAP5UCR6"/>
<comment type="caution">
    <text evidence="2">The sequence shown here is derived from an EMBL/GenBank/DDBJ whole genome shotgun (WGS) entry which is preliminary data.</text>
</comment>
<dbReference type="Proteomes" id="UP001250218">
    <property type="component" value="Unassembled WGS sequence"/>
</dbReference>
<gene>
    <name evidence="2" type="ORF">P7I04_02110</name>
</gene>
<dbReference type="PANTHER" id="PTHR43236">
    <property type="entry name" value="ANTITOXIN HIGA1"/>
    <property type="match status" value="1"/>
</dbReference>
<accession>A0AAP5UCR6</accession>
<dbReference type="InterPro" id="IPR052345">
    <property type="entry name" value="Rad_response_metalloprotease"/>
</dbReference>
<proteinExistence type="predicted"/>
<organism evidence="2 3">
    <name type="scientific">Lactococcus lactis</name>
    <dbReference type="NCBI Taxonomy" id="1358"/>
    <lineage>
        <taxon>Bacteria</taxon>
        <taxon>Bacillati</taxon>
        <taxon>Bacillota</taxon>
        <taxon>Bacilli</taxon>
        <taxon>Lactobacillales</taxon>
        <taxon>Streptococcaceae</taxon>
        <taxon>Lactococcus</taxon>
    </lineage>
</organism>
<name>A0AAP5UCR6_9LACT</name>
<evidence type="ECO:0000313" key="3">
    <source>
        <dbReference type="Proteomes" id="UP001250218"/>
    </source>
</evidence>
<dbReference type="Gene3D" id="1.10.10.2910">
    <property type="match status" value="1"/>
</dbReference>
<dbReference type="PANTHER" id="PTHR43236:SF1">
    <property type="entry name" value="BLL7220 PROTEIN"/>
    <property type="match status" value="1"/>
</dbReference>
<sequence length="383" mass="44264">MGKYDYTKINLIAHRFLLNSCSPQYPINIYSEISKIKNIQLITYEEWDNFLGRKIGRLASSYSPDAFTYNHPQLGFILAYNNKTSPYHRQRIQRIRFSLAHELGHILLGHFDKQGGSLIKNGSPKDPFMEKEADLFAAETLAPRSLINPYRGQNEIAKYFDISTSAARISLYYKRNYSSNSFNEDKNLFNHFKYIERNFFLHTPPRNLIRNNDFDPSLTYEFLGVIFHFCKSCHHIDIVENRNYKFCTLCGSNNLLLVSKDNYFEFHEAEEQTAFIDQEENGDMHYTKLKLDADGRLEEKCPRCENEDLRGSYCNICGAGIINKCSGNHIGSLWRPACIGHLLGADRFCPQCGATSTFLEEGLLEEYTKTKKNNLEKKTPKLA</sequence>
<dbReference type="Pfam" id="PF06114">
    <property type="entry name" value="Peptidase_M78"/>
    <property type="match status" value="1"/>
</dbReference>
<reference evidence="2" key="1">
    <citation type="submission" date="2023-03" db="EMBL/GenBank/DDBJ databases">
        <authorList>
            <person name="Shen W."/>
            <person name="Cai J."/>
        </authorList>
    </citation>
    <scope>NUCLEOTIDE SEQUENCE</scope>
    <source>
        <strain evidence="2">Y37</strain>
    </source>
</reference>
<dbReference type="InterPro" id="IPR010359">
    <property type="entry name" value="IrrE_HExxH"/>
</dbReference>